<dbReference type="InterPro" id="IPR022674">
    <property type="entry name" value="G6P_DH_NAD-bd"/>
</dbReference>
<dbReference type="PIRSF" id="PIRSF000110">
    <property type="entry name" value="G6PD"/>
    <property type="match status" value="1"/>
</dbReference>
<dbReference type="SUPFAM" id="SSF51735">
    <property type="entry name" value="NAD(P)-binding Rossmann-fold domains"/>
    <property type="match status" value="1"/>
</dbReference>
<dbReference type="GO" id="GO:0005829">
    <property type="term" value="C:cytosol"/>
    <property type="evidence" value="ECO:0007669"/>
    <property type="project" value="TreeGrafter"/>
</dbReference>
<comment type="caution">
    <text evidence="8">The sequence shown here is derived from an EMBL/GenBank/DDBJ whole genome shotgun (WGS) entry which is preliminary data.</text>
</comment>
<comment type="pathway">
    <text evidence="1">Carbohydrate degradation; pentose phosphate pathway; D-ribulose 5-phosphate from D-glucose 6-phosphate (oxidative stage): step 1/3.</text>
</comment>
<feature type="domain" description="Glucose-6-phosphate dehydrogenase C-terminal" evidence="7">
    <location>
        <begin position="228"/>
        <end position="405"/>
    </location>
</feature>
<dbReference type="EMBL" id="MHRP01000029">
    <property type="protein sequence ID" value="OHA26631.1"/>
    <property type="molecule type" value="Genomic_DNA"/>
</dbReference>
<sequence>MEKPQISNGNTAEAPTIFVIFGATGDLAEKKLFPALFDLHRKKLLPKKCHIVASARRPFSDDEFRKLVASFLSTGKSFSEEELTSFFKIISYHQGFFDEPDTYGRLAVQLQKIDDSFGQCSNKLFYLAVPPSFYETILKHLAASELTKPCGGELGWTPLEKSRHRRLPTPVDVGSLTGWTRILVEKPFGNDMETARVLDRLLGSLFKEEQIFRIDHYLAKESLENFLKLRFSNGAFGAVWNHEHISRVEVQFFQKGDVKGRGNFYDPIGALRDVGQNHLLEMAALAAMDEPKGKGAAAMRKARGEVLKKFIFASRDLTEVSSRAQYEGYSDEEGVAKNSQTETYFRLVLALPTPRWQGVPFVLEAGKALPESRVEIVVHFKHKVHGVCPPGAECLSLNRIVFRVESLPTNSKEGSQPLDAYEKVLLHAVGGDQTLFTSTEEVMEEWRIVMPVLNLWHKMDSPASLYKYQKGTMPKIA</sequence>
<keyword evidence="3" id="KW-0521">NADP</keyword>
<evidence type="ECO:0000259" key="7">
    <source>
        <dbReference type="Pfam" id="PF02781"/>
    </source>
</evidence>
<keyword evidence="4" id="KW-0560">Oxidoreductase</keyword>
<dbReference type="GO" id="GO:0009051">
    <property type="term" value="P:pentose-phosphate shunt, oxidative branch"/>
    <property type="evidence" value="ECO:0007669"/>
    <property type="project" value="TreeGrafter"/>
</dbReference>
<dbReference type="InterPro" id="IPR022675">
    <property type="entry name" value="G6P_DH_C"/>
</dbReference>
<dbReference type="PRINTS" id="PR00079">
    <property type="entry name" value="G6PDHDRGNASE"/>
</dbReference>
<dbReference type="Gene3D" id="3.40.50.720">
    <property type="entry name" value="NAD(P)-binding Rossmann-like Domain"/>
    <property type="match status" value="1"/>
</dbReference>
<dbReference type="PANTHER" id="PTHR23429">
    <property type="entry name" value="GLUCOSE-6-PHOSPHATE 1-DEHYDROGENASE G6PD"/>
    <property type="match status" value="1"/>
</dbReference>
<dbReference type="InterPro" id="IPR036291">
    <property type="entry name" value="NAD(P)-bd_dom_sf"/>
</dbReference>
<dbReference type="SUPFAM" id="SSF55347">
    <property type="entry name" value="Glyceraldehyde-3-phosphate dehydrogenase-like, C-terminal domain"/>
    <property type="match status" value="1"/>
</dbReference>
<evidence type="ECO:0000256" key="5">
    <source>
        <dbReference type="ARBA" id="ARBA00023277"/>
    </source>
</evidence>
<feature type="domain" description="Glucose-6-phosphate dehydrogenase NAD-binding" evidence="6">
    <location>
        <begin position="19"/>
        <end position="225"/>
    </location>
</feature>
<dbReference type="InterPro" id="IPR001282">
    <property type="entry name" value="G6P_DH"/>
</dbReference>
<dbReference type="GO" id="GO:0004345">
    <property type="term" value="F:glucose-6-phosphate dehydrogenase activity"/>
    <property type="evidence" value="ECO:0007669"/>
    <property type="project" value="InterPro"/>
</dbReference>
<dbReference type="AlphaFoldDB" id="A0A1G2MUK7"/>
<evidence type="ECO:0000256" key="4">
    <source>
        <dbReference type="ARBA" id="ARBA00023002"/>
    </source>
</evidence>
<dbReference type="Proteomes" id="UP000177943">
    <property type="component" value="Unassembled WGS sequence"/>
</dbReference>
<gene>
    <name evidence="8" type="ORF">A3D56_02240</name>
</gene>
<protein>
    <recommendedName>
        <fullName evidence="10">Glucose-6-phosphate 1-dehydrogenase</fullName>
    </recommendedName>
</protein>
<evidence type="ECO:0000259" key="6">
    <source>
        <dbReference type="Pfam" id="PF00479"/>
    </source>
</evidence>
<dbReference type="Pfam" id="PF00479">
    <property type="entry name" value="G6PD_N"/>
    <property type="match status" value="1"/>
</dbReference>
<feature type="domain" description="Glucose-6-phosphate dehydrogenase C-terminal" evidence="7">
    <location>
        <begin position="413"/>
        <end position="473"/>
    </location>
</feature>
<dbReference type="Gene3D" id="3.30.360.10">
    <property type="entry name" value="Dihydrodipicolinate Reductase, domain 2"/>
    <property type="match status" value="2"/>
</dbReference>
<accession>A0A1G2MUK7</accession>
<evidence type="ECO:0000256" key="3">
    <source>
        <dbReference type="ARBA" id="ARBA00022857"/>
    </source>
</evidence>
<name>A0A1G2MUK7_9BACT</name>
<keyword evidence="2" id="KW-0313">Glucose metabolism</keyword>
<dbReference type="GO" id="GO:0050661">
    <property type="term" value="F:NADP binding"/>
    <property type="evidence" value="ECO:0007669"/>
    <property type="project" value="InterPro"/>
</dbReference>
<keyword evidence="5" id="KW-0119">Carbohydrate metabolism</keyword>
<proteinExistence type="predicted"/>
<evidence type="ECO:0008006" key="10">
    <source>
        <dbReference type="Google" id="ProtNLM"/>
    </source>
</evidence>
<dbReference type="Pfam" id="PF02781">
    <property type="entry name" value="G6PD_C"/>
    <property type="match status" value="2"/>
</dbReference>
<evidence type="ECO:0000313" key="8">
    <source>
        <dbReference type="EMBL" id="OHA26631.1"/>
    </source>
</evidence>
<evidence type="ECO:0000256" key="2">
    <source>
        <dbReference type="ARBA" id="ARBA00022526"/>
    </source>
</evidence>
<evidence type="ECO:0000256" key="1">
    <source>
        <dbReference type="ARBA" id="ARBA00004937"/>
    </source>
</evidence>
<evidence type="ECO:0000313" key="9">
    <source>
        <dbReference type="Proteomes" id="UP000177943"/>
    </source>
</evidence>
<dbReference type="PANTHER" id="PTHR23429:SF0">
    <property type="entry name" value="GLUCOSE-6-PHOSPHATE 1-DEHYDROGENASE"/>
    <property type="match status" value="1"/>
</dbReference>
<dbReference type="GO" id="GO:0006006">
    <property type="term" value="P:glucose metabolic process"/>
    <property type="evidence" value="ECO:0007669"/>
    <property type="project" value="UniProtKB-KW"/>
</dbReference>
<organism evidence="8 9">
    <name type="scientific">Candidatus Taylorbacteria bacterium RIFCSPHIGHO2_02_FULL_45_35</name>
    <dbReference type="NCBI Taxonomy" id="1802311"/>
    <lineage>
        <taxon>Bacteria</taxon>
        <taxon>Candidatus Tayloriibacteriota</taxon>
    </lineage>
</organism>
<reference evidence="8 9" key="1">
    <citation type="journal article" date="2016" name="Nat. Commun.">
        <title>Thousands of microbial genomes shed light on interconnected biogeochemical processes in an aquifer system.</title>
        <authorList>
            <person name="Anantharaman K."/>
            <person name="Brown C.T."/>
            <person name="Hug L.A."/>
            <person name="Sharon I."/>
            <person name="Castelle C.J."/>
            <person name="Probst A.J."/>
            <person name="Thomas B.C."/>
            <person name="Singh A."/>
            <person name="Wilkins M.J."/>
            <person name="Karaoz U."/>
            <person name="Brodie E.L."/>
            <person name="Williams K.H."/>
            <person name="Hubbard S.S."/>
            <person name="Banfield J.F."/>
        </authorList>
    </citation>
    <scope>NUCLEOTIDE SEQUENCE [LARGE SCALE GENOMIC DNA]</scope>
</reference>